<reference evidence="2" key="1">
    <citation type="submission" date="2022-07" db="EMBL/GenBank/DDBJ databases">
        <title>Chromosome-level genome of Muraenolepis orangiensis.</title>
        <authorList>
            <person name="Kim J."/>
        </authorList>
    </citation>
    <scope>NUCLEOTIDE SEQUENCE</scope>
    <source>
        <strain evidence="2">KU_S4_2022</strain>
        <tissue evidence="2">Muscle</tissue>
    </source>
</reference>
<feature type="region of interest" description="Disordered" evidence="1">
    <location>
        <begin position="1"/>
        <end position="55"/>
    </location>
</feature>
<comment type="caution">
    <text evidence="2">The sequence shown here is derived from an EMBL/GenBank/DDBJ whole genome shotgun (WGS) entry which is preliminary data.</text>
</comment>
<name>A0A9Q0E2L8_9TELE</name>
<protein>
    <submittedName>
        <fullName evidence="2">Uncharacterized protein</fullName>
    </submittedName>
</protein>
<dbReference type="AlphaFoldDB" id="A0A9Q0E2L8"/>
<proteinExistence type="predicted"/>
<accession>A0A9Q0E2L8</accession>
<dbReference type="Proteomes" id="UP001148018">
    <property type="component" value="Unassembled WGS sequence"/>
</dbReference>
<evidence type="ECO:0000256" key="1">
    <source>
        <dbReference type="SAM" id="MobiDB-lite"/>
    </source>
</evidence>
<feature type="compositionally biased region" description="Basic and acidic residues" evidence="1">
    <location>
        <begin position="1"/>
        <end position="13"/>
    </location>
</feature>
<organism evidence="2 3">
    <name type="scientific">Muraenolepis orangiensis</name>
    <name type="common">Patagonian moray cod</name>
    <dbReference type="NCBI Taxonomy" id="630683"/>
    <lineage>
        <taxon>Eukaryota</taxon>
        <taxon>Metazoa</taxon>
        <taxon>Chordata</taxon>
        <taxon>Craniata</taxon>
        <taxon>Vertebrata</taxon>
        <taxon>Euteleostomi</taxon>
        <taxon>Actinopterygii</taxon>
        <taxon>Neopterygii</taxon>
        <taxon>Teleostei</taxon>
        <taxon>Neoteleostei</taxon>
        <taxon>Acanthomorphata</taxon>
        <taxon>Zeiogadaria</taxon>
        <taxon>Gadariae</taxon>
        <taxon>Gadiformes</taxon>
        <taxon>Muraenolepidoidei</taxon>
        <taxon>Muraenolepididae</taxon>
        <taxon>Muraenolepis</taxon>
    </lineage>
</organism>
<sequence>MRGMIEFREEAKNHRVPPAVMQSAPFPAHDETSAPPPVGGGGGGGGSGNHNRLDGKGEEENMYLYIYIYIYIFKLSHWHEQPNCDNGAK</sequence>
<feature type="compositionally biased region" description="Gly residues" evidence="1">
    <location>
        <begin position="39"/>
        <end position="48"/>
    </location>
</feature>
<dbReference type="EMBL" id="JANIIK010000109">
    <property type="protein sequence ID" value="KAJ3597993.1"/>
    <property type="molecule type" value="Genomic_DNA"/>
</dbReference>
<evidence type="ECO:0000313" key="2">
    <source>
        <dbReference type="EMBL" id="KAJ3597993.1"/>
    </source>
</evidence>
<keyword evidence="3" id="KW-1185">Reference proteome</keyword>
<gene>
    <name evidence="2" type="ORF">NHX12_001508</name>
</gene>
<evidence type="ECO:0000313" key="3">
    <source>
        <dbReference type="Proteomes" id="UP001148018"/>
    </source>
</evidence>